<protein>
    <submittedName>
        <fullName evidence="1">Uncharacterized protein</fullName>
    </submittedName>
</protein>
<gene>
    <name evidence="1" type="ORF">M431DRAFT_504900</name>
</gene>
<dbReference type="Proteomes" id="UP000241690">
    <property type="component" value="Unassembled WGS sequence"/>
</dbReference>
<dbReference type="GeneID" id="36627108"/>
<reference evidence="1 2" key="1">
    <citation type="submission" date="2016-07" db="EMBL/GenBank/DDBJ databases">
        <title>Multiple horizontal gene transfer events from other fungi enriched the ability of initially mycotrophic Trichoderma (Ascomycota) to feed on dead plant biomass.</title>
        <authorList>
            <consortium name="DOE Joint Genome Institute"/>
            <person name="Aerts A."/>
            <person name="Atanasova L."/>
            <person name="Chenthamara K."/>
            <person name="Zhang J."/>
            <person name="Grujic M."/>
            <person name="Henrissat B."/>
            <person name="Kuo A."/>
            <person name="Salamov A."/>
            <person name="Lipzen A."/>
            <person name="Labutti K."/>
            <person name="Barry K."/>
            <person name="Miao Y."/>
            <person name="Rahimi M.J."/>
            <person name="Shen Q."/>
            <person name="Grigoriev I.V."/>
            <person name="Kubicek C.P."/>
            <person name="Druzhinina I.S."/>
        </authorList>
    </citation>
    <scope>NUCLEOTIDE SEQUENCE [LARGE SCALE GENOMIC DNA]</scope>
    <source>
        <strain evidence="1 2">CBS 226.95</strain>
    </source>
</reference>
<organism evidence="1 2">
    <name type="scientific">Trichoderma harzianum CBS 226.95</name>
    <dbReference type="NCBI Taxonomy" id="983964"/>
    <lineage>
        <taxon>Eukaryota</taxon>
        <taxon>Fungi</taxon>
        <taxon>Dikarya</taxon>
        <taxon>Ascomycota</taxon>
        <taxon>Pezizomycotina</taxon>
        <taxon>Sordariomycetes</taxon>
        <taxon>Hypocreomycetidae</taxon>
        <taxon>Hypocreales</taxon>
        <taxon>Hypocreaceae</taxon>
        <taxon>Trichoderma</taxon>
    </lineage>
</organism>
<proteinExistence type="predicted"/>
<accession>A0A2T4AJU6</accession>
<dbReference type="EMBL" id="KZ679677">
    <property type="protein sequence ID" value="PTB57333.1"/>
    <property type="molecule type" value="Genomic_DNA"/>
</dbReference>
<keyword evidence="2" id="KW-1185">Reference proteome</keyword>
<sequence>MQSAFVSSLVAITRRWAPGHTAPAFRSVSQQGALEASETTKTSASFADGWPSPAFRFAGSATCLGLGESESSNRWVSLVASLLFPVLPRPLEKGC</sequence>
<dbReference type="AlphaFoldDB" id="A0A2T4AJU6"/>
<evidence type="ECO:0000313" key="2">
    <source>
        <dbReference type="Proteomes" id="UP000241690"/>
    </source>
</evidence>
<evidence type="ECO:0000313" key="1">
    <source>
        <dbReference type="EMBL" id="PTB57333.1"/>
    </source>
</evidence>
<dbReference type="RefSeq" id="XP_024777010.1">
    <property type="nucleotide sequence ID" value="XM_024918539.1"/>
</dbReference>
<name>A0A2T4AJU6_TRIHA</name>